<evidence type="ECO:0000313" key="3">
    <source>
        <dbReference type="Proteomes" id="UP001302719"/>
    </source>
</evidence>
<dbReference type="KEGG" id="nall:PP769_05010"/>
<sequence length="146" mass="15636">MTYTPLGDPRLFPFRQTGLIGSLRLGLTLLAIGVMMMGASKGCAEAKPPETLAPAPQSIAVYALSRGKGVPDQAIEVLADSRTLLKSAQERGEVRRLVEQRIGIEGETRLCAEFADVVSAHSIIEQIQQLGEGVDLINVKVEPCPP</sequence>
<gene>
    <name evidence="2" type="ORF">PP769_05010</name>
</gene>
<proteinExistence type="predicted"/>
<keyword evidence="1" id="KW-1133">Transmembrane helix</keyword>
<reference evidence="2 3" key="1">
    <citation type="submission" date="2023-01" db="EMBL/GenBank/DDBJ databases">
        <title>Cultivation and genomic characterization of new, ubiquitous marine nitrite-oxidizing bacteria from the Nitrospirales.</title>
        <authorList>
            <person name="Mueller A.J."/>
            <person name="Daebeler A."/>
            <person name="Herbold C.W."/>
            <person name="Kirkegaard R.H."/>
            <person name="Daims H."/>
        </authorList>
    </citation>
    <scope>NUCLEOTIDE SEQUENCE [LARGE SCALE GENOMIC DNA]</scope>
    <source>
        <strain evidence="2 3">VA</strain>
    </source>
</reference>
<organism evidence="2 3">
    <name type="scientific">Candidatus Nitrospira allomarina</name>
    <dbReference type="NCBI Taxonomy" id="3020900"/>
    <lineage>
        <taxon>Bacteria</taxon>
        <taxon>Pseudomonadati</taxon>
        <taxon>Nitrospirota</taxon>
        <taxon>Nitrospiria</taxon>
        <taxon>Nitrospirales</taxon>
        <taxon>Nitrospiraceae</taxon>
        <taxon>Nitrospira</taxon>
    </lineage>
</organism>
<protein>
    <submittedName>
        <fullName evidence="2">Uncharacterized protein</fullName>
    </submittedName>
</protein>
<evidence type="ECO:0000256" key="1">
    <source>
        <dbReference type="SAM" id="Phobius"/>
    </source>
</evidence>
<evidence type="ECO:0000313" key="2">
    <source>
        <dbReference type="EMBL" id="WNM59126.1"/>
    </source>
</evidence>
<dbReference type="EMBL" id="CP116967">
    <property type="protein sequence ID" value="WNM59126.1"/>
    <property type="molecule type" value="Genomic_DNA"/>
</dbReference>
<accession>A0AA96GK84</accession>
<keyword evidence="1" id="KW-0472">Membrane</keyword>
<name>A0AA96GK84_9BACT</name>
<dbReference type="Proteomes" id="UP001302719">
    <property type="component" value="Chromosome"/>
</dbReference>
<keyword evidence="1" id="KW-0812">Transmembrane</keyword>
<feature type="transmembrane region" description="Helical" evidence="1">
    <location>
        <begin position="20"/>
        <end position="39"/>
    </location>
</feature>
<dbReference type="AlphaFoldDB" id="A0AA96GK84"/>
<dbReference type="RefSeq" id="WP_312645811.1">
    <property type="nucleotide sequence ID" value="NZ_CP116967.1"/>
</dbReference>
<keyword evidence="3" id="KW-1185">Reference proteome</keyword>